<evidence type="ECO:0000256" key="2">
    <source>
        <dbReference type="ARBA" id="ARBA00011955"/>
    </source>
</evidence>
<evidence type="ECO:0000256" key="3">
    <source>
        <dbReference type="ARBA" id="ARBA00016337"/>
    </source>
</evidence>
<dbReference type="EC" id="2.7.1.180" evidence="2 18"/>
<dbReference type="InterPro" id="IPR003374">
    <property type="entry name" value="ApbE-like_sf"/>
</dbReference>
<evidence type="ECO:0000256" key="6">
    <source>
        <dbReference type="ARBA" id="ARBA00022630"/>
    </source>
</evidence>
<keyword evidence="12" id="KW-0472">Membrane</keyword>
<evidence type="ECO:0000256" key="1">
    <source>
        <dbReference type="ARBA" id="ARBA00008282"/>
    </source>
</evidence>
<accession>A0A2K8KSL5</accession>
<keyword evidence="14 20" id="KW-0449">Lipoprotein</keyword>
<dbReference type="AlphaFoldDB" id="A0A2K8KSL5"/>
<dbReference type="GO" id="GO:0046872">
    <property type="term" value="F:metal ion binding"/>
    <property type="evidence" value="ECO:0007669"/>
    <property type="project" value="UniProtKB-UniRule"/>
</dbReference>
<evidence type="ECO:0000256" key="14">
    <source>
        <dbReference type="ARBA" id="ARBA00023288"/>
    </source>
</evidence>
<keyword evidence="6 18" id="KW-0285">Flavoprotein</keyword>
<keyword evidence="7 18" id="KW-0808">Transferase</keyword>
<keyword evidence="11 18" id="KW-0460">Magnesium</keyword>
<evidence type="ECO:0000256" key="5">
    <source>
        <dbReference type="ARBA" id="ARBA00022519"/>
    </source>
</evidence>
<dbReference type="Pfam" id="PF02424">
    <property type="entry name" value="ApbE"/>
    <property type="match status" value="1"/>
</dbReference>
<keyword evidence="8 18" id="KW-0479">Metal-binding</keyword>
<name>A0A2K8KSL5_9GAMM</name>
<keyword evidence="22" id="KW-1185">Reference proteome</keyword>
<dbReference type="GO" id="GO:0016740">
    <property type="term" value="F:transferase activity"/>
    <property type="evidence" value="ECO:0007669"/>
    <property type="project" value="UniProtKB-UniRule"/>
</dbReference>
<keyword evidence="13" id="KW-0564">Palmitate</keyword>
<comment type="similarity">
    <text evidence="1 18 20">Belongs to the ApbE family.</text>
</comment>
<dbReference type="OrthoDB" id="9778595at2"/>
<dbReference type="PANTHER" id="PTHR30040:SF2">
    <property type="entry name" value="FAD:PROTEIN FMN TRANSFERASE"/>
    <property type="match status" value="1"/>
</dbReference>
<evidence type="ECO:0000256" key="15">
    <source>
        <dbReference type="ARBA" id="ARBA00031306"/>
    </source>
</evidence>
<gene>
    <name evidence="21" type="primary">apbE</name>
    <name evidence="21" type="ORF">REIFOR_01722</name>
</gene>
<keyword evidence="10 18" id="KW-0274">FAD</keyword>
<evidence type="ECO:0000256" key="8">
    <source>
        <dbReference type="ARBA" id="ARBA00022723"/>
    </source>
</evidence>
<feature type="binding site" evidence="19">
    <location>
        <position position="177"/>
    </location>
    <ligand>
        <name>Mg(2+)</name>
        <dbReference type="ChEBI" id="CHEBI:18420"/>
    </ligand>
</feature>
<evidence type="ECO:0000256" key="4">
    <source>
        <dbReference type="ARBA" id="ARBA00022475"/>
    </source>
</evidence>
<dbReference type="PROSITE" id="PS51257">
    <property type="entry name" value="PROKAR_LIPOPROTEIN"/>
    <property type="match status" value="1"/>
</dbReference>
<comment type="function">
    <text evidence="20">Flavin transferase that catalyzes the transfer of the FMN moiety of FAD and its covalent binding to the hydroxyl group of a threonine residue in a target flavoprotein.</text>
</comment>
<evidence type="ECO:0000256" key="13">
    <source>
        <dbReference type="ARBA" id="ARBA00023139"/>
    </source>
</evidence>
<keyword evidence="5 20" id="KW-0997">Cell inner membrane</keyword>
<protein>
    <recommendedName>
        <fullName evidence="3 18">FAD:protein FMN transferase</fullName>
        <ecNumber evidence="2 18">2.7.1.180</ecNumber>
    </recommendedName>
    <alternativeName>
        <fullName evidence="15 18">Flavin transferase</fullName>
    </alternativeName>
</protein>
<dbReference type="KEGG" id="rfo:REIFOR_01722"/>
<evidence type="ECO:0000256" key="20">
    <source>
        <dbReference type="RuleBase" id="RU363002"/>
    </source>
</evidence>
<feature type="binding site" evidence="19">
    <location>
        <position position="291"/>
    </location>
    <ligand>
        <name>Mg(2+)</name>
        <dbReference type="ChEBI" id="CHEBI:18420"/>
    </ligand>
</feature>
<reference evidence="21 22" key="1">
    <citation type="journal article" date="2017" name="Environ. Microbiol.">
        <title>Genomic and physiological analyses of 'Reinekea forsetii' reveal a versatile opportunistic lifestyle during spring algae blooms.</title>
        <authorList>
            <person name="Avci B."/>
            <person name="Hahnke R.L."/>
            <person name="Chafee M."/>
            <person name="Fischer T."/>
            <person name="Gruber-Vodicka H."/>
            <person name="Tegetmeyer H.E."/>
            <person name="Harder J."/>
            <person name="Fuchs B.M."/>
            <person name="Amann R.I."/>
            <person name="Teeling H."/>
        </authorList>
    </citation>
    <scope>NUCLEOTIDE SEQUENCE [LARGE SCALE GENOMIC DNA]</scope>
    <source>
        <strain evidence="21 22">Hel1_31_D35</strain>
    </source>
</reference>
<dbReference type="GO" id="GO:0005886">
    <property type="term" value="C:plasma membrane"/>
    <property type="evidence" value="ECO:0007669"/>
    <property type="project" value="UniProtKB-SubCell"/>
</dbReference>
<keyword evidence="4" id="KW-1003">Cell membrane</keyword>
<comment type="cofactor">
    <cofactor evidence="19">
        <name>Mg(2+)</name>
        <dbReference type="ChEBI" id="CHEBI:18420"/>
    </cofactor>
    <cofactor evidence="19">
        <name>Mn(2+)</name>
        <dbReference type="ChEBI" id="CHEBI:29035"/>
    </cofactor>
    <text evidence="19">Magnesium. Can also use manganese.</text>
</comment>
<evidence type="ECO:0000256" key="18">
    <source>
        <dbReference type="PIRNR" id="PIRNR006268"/>
    </source>
</evidence>
<evidence type="ECO:0000256" key="7">
    <source>
        <dbReference type="ARBA" id="ARBA00022679"/>
    </source>
</evidence>
<evidence type="ECO:0000313" key="21">
    <source>
        <dbReference type="EMBL" id="ATX76861.1"/>
    </source>
</evidence>
<comment type="subcellular location">
    <subcellularLocation>
        <location evidence="17 20">Cell inner membrane</location>
        <topology evidence="17 20">Lipid-anchor</topology>
        <orientation evidence="17 20">Periplasmic side</orientation>
    </subcellularLocation>
</comment>
<dbReference type="RefSeq" id="WP_100257170.1">
    <property type="nucleotide sequence ID" value="NZ_CP011797.1"/>
</dbReference>
<evidence type="ECO:0000256" key="17">
    <source>
        <dbReference type="ARBA" id="ARBA00060485"/>
    </source>
</evidence>
<sequence>MLKHLLKPVLSVCLSVYSLTGCSVSEPLEVQTLFGYAMGTSYSVKLVSTLSEARGLQLGVEGVLADINNRMSTYLPRSDLSIFAAAPVNSPVAVDAKTIHVVERALQIAEATDGYFDPTVAPLVDLWGFGPIVGQSDLPDLAELEQLQTQVGYAQLVVNEEAETLTKLAPRALDLSAIAKGYAVDLVADYLGQKGFANYLVEVGGEMRFSGTKPDRVAWRIAIENPDSASRSVFRILEISTGAVATSGDYRNFFEVNGQRYSHTIDPKTGYPVVHDLASVTVVTPLCIDADAYATAFMAMGKEPALKLAEAKNLAVLLIYKEGSTFRSWQSSQFTAQFGLLATNI</sequence>
<evidence type="ECO:0000256" key="10">
    <source>
        <dbReference type="ARBA" id="ARBA00022827"/>
    </source>
</evidence>
<dbReference type="Proteomes" id="UP000229757">
    <property type="component" value="Chromosome"/>
</dbReference>
<dbReference type="Gene3D" id="3.10.520.10">
    <property type="entry name" value="ApbE-like domains"/>
    <property type="match status" value="1"/>
</dbReference>
<proteinExistence type="inferred from homology"/>
<dbReference type="PANTHER" id="PTHR30040">
    <property type="entry name" value="THIAMINE BIOSYNTHESIS LIPOPROTEIN APBE"/>
    <property type="match status" value="1"/>
</dbReference>
<dbReference type="InterPro" id="IPR024932">
    <property type="entry name" value="ApbE"/>
</dbReference>
<evidence type="ECO:0000256" key="19">
    <source>
        <dbReference type="PIRSR" id="PIRSR006268-2"/>
    </source>
</evidence>
<feature type="binding site" evidence="19">
    <location>
        <position position="295"/>
    </location>
    <ligand>
        <name>Mg(2+)</name>
        <dbReference type="ChEBI" id="CHEBI:18420"/>
    </ligand>
</feature>
<evidence type="ECO:0000313" key="22">
    <source>
        <dbReference type="Proteomes" id="UP000229757"/>
    </source>
</evidence>
<comment type="catalytic activity">
    <reaction evidence="16 18 20">
        <text>L-threonyl-[protein] + FAD = FMN-L-threonyl-[protein] + AMP + H(+)</text>
        <dbReference type="Rhea" id="RHEA:36847"/>
        <dbReference type="Rhea" id="RHEA-COMP:11060"/>
        <dbReference type="Rhea" id="RHEA-COMP:11061"/>
        <dbReference type="ChEBI" id="CHEBI:15378"/>
        <dbReference type="ChEBI" id="CHEBI:30013"/>
        <dbReference type="ChEBI" id="CHEBI:57692"/>
        <dbReference type="ChEBI" id="CHEBI:74257"/>
        <dbReference type="ChEBI" id="CHEBI:456215"/>
        <dbReference type="EC" id="2.7.1.180"/>
    </reaction>
</comment>
<evidence type="ECO:0000256" key="9">
    <source>
        <dbReference type="ARBA" id="ARBA00022729"/>
    </source>
</evidence>
<dbReference type="FunFam" id="3.10.520.10:FF:000001">
    <property type="entry name" value="FAD:protein FMN transferase"/>
    <property type="match status" value="1"/>
</dbReference>
<dbReference type="PIRSF" id="PIRSF006268">
    <property type="entry name" value="ApbE"/>
    <property type="match status" value="1"/>
</dbReference>
<dbReference type="EMBL" id="CP011797">
    <property type="protein sequence ID" value="ATX76861.1"/>
    <property type="molecule type" value="Genomic_DNA"/>
</dbReference>
<evidence type="ECO:0000256" key="12">
    <source>
        <dbReference type="ARBA" id="ARBA00023136"/>
    </source>
</evidence>
<organism evidence="21 22">
    <name type="scientific">Reinekea forsetii</name>
    <dbReference type="NCBI Taxonomy" id="1336806"/>
    <lineage>
        <taxon>Bacteria</taxon>
        <taxon>Pseudomonadati</taxon>
        <taxon>Pseudomonadota</taxon>
        <taxon>Gammaproteobacteria</taxon>
        <taxon>Oceanospirillales</taxon>
        <taxon>Saccharospirillaceae</taxon>
        <taxon>Reinekea</taxon>
    </lineage>
</organism>
<evidence type="ECO:0000256" key="11">
    <source>
        <dbReference type="ARBA" id="ARBA00022842"/>
    </source>
</evidence>
<dbReference type="SUPFAM" id="SSF143631">
    <property type="entry name" value="ApbE-like"/>
    <property type="match status" value="1"/>
</dbReference>
<keyword evidence="9" id="KW-0732">Signal</keyword>
<evidence type="ECO:0000256" key="16">
    <source>
        <dbReference type="ARBA" id="ARBA00048540"/>
    </source>
</evidence>